<gene>
    <name evidence="3" type="ORF">GLW04_13795</name>
</gene>
<dbReference type="PANTHER" id="PTHR34473">
    <property type="entry name" value="UPF0699 TRANSMEMBRANE PROTEIN YDBS"/>
    <property type="match status" value="1"/>
</dbReference>
<evidence type="ECO:0000313" key="4">
    <source>
        <dbReference type="Proteomes" id="UP000460949"/>
    </source>
</evidence>
<comment type="caution">
    <text evidence="3">The sequence shown here is derived from an EMBL/GenBank/DDBJ whole genome shotgun (WGS) entry which is preliminary data.</text>
</comment>
<name>A0A845DXE5_9BACI</name>
<keyword evidence="1" id="KW-0812">Transmembrane</keyword>
<organism evidence="3 4">
    <name type="scientific">Halobacillus litoralis</name>
    <dbReference type="NCBI Taxonomy" id="45668"/>
    <lineage>
        <taxon>Bacteria</taxon>
        <taxon>Bacillati</taxon>
        <taxon>Bacillota</taxon>
        <taxon>Bacilli</taxon>
        <taxon>Bacillales</taxon>
        <taxon>Bacillaceae</taxon>
        <taxon>Halobacillus</taxon>
    </lineage>
</organism>
<proteinExistence type="predicted"/>
<dbReference type="RefSeq" id="WP_160838241.1">
    <property type="nucleotide sequence ID" value="NZ_WMET01000003.1"/>
</dbReference>
<feature type="domain" description="YdbS-like PH" evidence="2">
    <location>
        <begin position="78"/>
        <end position="153"/>
    </location>
</feature>
<feature type="transmembrane region" description="Helical" evidence="1">
    <location>
        <begin position="53"/>
        <end position="71"/>
    </location>
</feature>
<evidence type="ECO:0000256" key="1">
    <source>
        <dbReference type="SAM" id="Phobius"/>
    </source>
</evidence>
<dbReference type="Pfam" id="PF03703">
    <property type="entry name" value="bPH_2"/>
    <property type="match status" value="1"/>
</dbReference>
<keyword evidence="1" id="KW-0472">Membrane</keyword>
<reference evidence="3 4" key="1">
    <citation type="submission" date="2019-11" db="EMBL/GenBank/DDBJ databases">
        <title>Genome sequences of 17 halophilic strains isolated from different environments.</title>
        <authorList>
            <person name="Furrow R.E."/>
        </authorList>
    </citation>
    <scope>NUCLEOTIDE SEQUENCE [LARGE SCALE GENOMIC DNA]</scope>
    <source>
        <strain evidence="3 4">22511_23_Filter</strain>
    </source>
</reference>
<dbReference type="EMBL" id="WMET01000003">
    <property type="protein sequence ID" value="MYL20972.1"/>
    <property type="molecule type" value="Genomic_DNA"/>
</dbReference>
<dbReference type="Proteomes" id="UP000460949">
    <property type="component" value="Unassembled WGS sequence"/>
</dbReference>
<dbReference type="PANTHER" id="PTHR34473:SF2">
    <property type="entry name" value="UPF0699 TRANSMEMBRANE PROTEIN YDBT"/>
    <property type="match status" value="1"/>
</dbReference>
<feature type="transmembrane region" description="Helical" evidence="1">
    <location>
        <begin position="21"/>
        <end position="41"/>
    </location>
</feature>
<dbReference type="InterPro" id="IPR005182">
    <property type="entry name" value="YdbS-like_PH"/>
</dbReference>
<sequence>MEVMMEPPLQRLSKDSIKVWLWKEAIENIVGSAVLVLLFILDRLFSWPVWAGWILYGLVGLTAVGMIWAVFRMNLLHKHWRYGMNADFLYIKSGALKEEYKVIPMTKVQSVSTSEGPLLKKYELSSVEVSTIGRMHVIPALPKADAQKLRRQIALYSNVEVEDE</sequence>
<evidence type="ECO:0000259" key="2">
    <source>
        <dbReference type="Pfam" id="PF03703"/>
    </source>
</evidence>
<keyword evidence="1" id="KW-1133">Transmembrane helix</keyword>
<protein>
    <submittedName>
        <fullName evidence="3">PH domain-containing protein</fullName>
    </submittedName>
</protein>
<accession>A0A845DXE5</accession>
<dbReference type="AlphaFoldDB" id="A0A845DXE5"/>
<evidence type="ECO:0000313" key="3">
    <source>
        <dbReference type="EMBL" id="MYL20972.1"/>
    </source>
</evidence>
<dbReference type="OrthoDB" id="2437193at2"/>